<accession>A0ABD5WQD7</accession>
<evidence type="ECO:0000313" key="2">
    <source>
        <dbReference type="EMBL" id="MFC7081392.1"/>
    </source>
</evidence>
<dbReference type="RefSeq" id="WP_382210036.1">
    <property type="nucleotide sequence ID" value="NZ_JBHSZH010000005.1"/>
</dbReference>
<evidence type="ECO:0000256" key="1">
    <source>
        <dbReference type="SAM" id="MobiDB-lite"/>
    </source>
</evidence>
<dbReference type="EMBL" id="JBHSZH010000005">
    <property type="protein sequence ID" value="MFC7081392.1"/>
    <property type="molecule type" value="Genomic_DNA"/>
</dbReference>
<organism evidence="2 3">
    <name type="scientific">Halorussus caseinilyticus</name>
    <dbReference type="NCBI Taxonomy" id="3034025"/>
    <lineage>
        <taxon>Archaea</taxon>
        <taxon>Methanobacteriati</taxon>
        <taxon>Methanobacteriota</taxon>
        <taxon>Stenosarchaea group</taxon>
        <taxon>Halobacteria</taxon>
        <taxon>Halobacteriales</taxon>
        <taxon>Haladaptataceae</taxon>
        <taxon>Halorussus</taxon>
    </lineage>
</organism>
<sequence length="167" mass="17529">MPSRRQVLAAGCLAPAGGSGCSQVRESLAAGGTGGETTSGGTDTDDASEFRITVTDGDREVELLTGADVATVGEVEPARTADAYRLPITLTDDGADSFADGLREAGALEDPDPHRLRTYFEGELLSEAKLGPGLAETIQSGEWEARFLFHVTDRETAQEVREALESA</sequence>
<protein>
    <recommendedName>
        <fullName evidence="4">Lipoprotein</fullName>
    </recommendedName>
</protein>
<evidence type="ECO:0008006" key="4">
    <source>
        <dbReference type="Google" id="ProtNLM"/>
    </source>
</evidence>
<keyword evidence="3" id="KW-1185">Reference proteome</keyword>
<proteinExistence type="predicted"/>
<dbReference type="PROSITE" id="PS51257">
    <property type="entry name" value="PROKAR_LIPOPROTEIN"/>
    <property type="match status" value="1"/>
</dbReference>
<name>A0ABD5WQD7_9EURY</name>
<comment type="caution">
    <text evidence="2">The sequence shown here is derived from an EMBL/GenBank/DDBJ whole genome shotgun (WGS) entry which is preliminary data.</text>
</comment>
<gene>
    <name evidence="2" type="ORF">ACFQJ6_16035</name>
</gene>
<feature type="region of interest" description="Disordered" evidence="1">
    <location>
        <begin position="16"/>
        <end position="48"/>
    </location>
</feature>
<dbReference type="Proteomes" id="UP001596407">
    <property type="component" value="Unassembled WGS sequence"/>
</dbReference>
<reference evidence="2 3" key="1">
    <citation type="journal article" date="2019" name="Int. J. Syst. Evol. Microbiol.">
        <title>The Global Catalogue of Microorganisms (GCM) 10K type strain sequencing project: providing services to taxonomists for standard genome sequencing and annotation.</title>
        <authorList>
            <consortium name="The Broad Institute Genomics Platform"/>
            <consortium name="The Broad Institute Genome Sequencing Center for Infectious Disease"/>
            <person name="Wu L."/>
            <person name="Ma J."/>
        </authorList>
    </citation>
    <scope>NUCLEOTIDE SEQUENCE [LARGE SCALE GENOMIC DNA]</scope>
    <source>
        <strain evidence="2 3">DT72</strain>
    </source>
</reference>
<dbReference type="AlphaFoldDB" id="A0ABD5WQD7"/>
<evidence type="ECO:0000313" key="3">
    <source>
        <dbReference type="Proteomes" id="UP001596407"/>
    </source>
</evidence>